<dbReference type="EMBL" id="KB644412">
    <property type="protein sequence ID" value="EPS30203.1"/>
    <property type="molecule type" value="Genomic_DNA"/>
</dbReference>
<protein>
    <submittedName>
        <fullName evidence="2">Uncharacterized protein</fullName>
    </submittedName>
</protein>
<feature type="compositionally biased region" description="Polar residues" evidence="1">
    <location>
        <begin position="1"/>
        <end position="10"/>
    </location>
</feature>
<sequence>MQSSQLNLQVGSKPFRAEDDRRVTRGSQDRRASGRLSRLGGLWALALSSGYPPPPSRSTPFRFGTLVNRRPLCFVETAPPLRVLFSLPLLRRSARSLKRLDVQAGDVSSRDQLVQNLVRRDTHAVERGCLQLPQQLVQDLAQSWLVLLPSSPVNVPSAGPHDDLTSPSDSFERRNGLGLGLTSPSTH</sequence>
<feature type="region of interest" description="Disordered" evidence="1">
    <location>
        <begin position="1"/>
        <end position="33"/>
    </location>
</feature>
<feature type="region of interest" description="Disordered" evidence="1">
    <location>
        <begin position="155"/>
        <end position="187"/>
    </location>
</feature>
<name>S8AVD0_PENO1</name>
<evidence type="ECO:0000256" key="1">
    <source>
        <dbReference type="SAM" id="MobiDB-lite"/>
    </source>
</evidence>
<accession>S8AVD0</accession>
<evidence type="ECO:0000313" key="2">
    <source>
        <dbReference type="EMBL" id="EPS30203.1"/>
    </source>
</evidence>
<proteinExistence type="predicted"/>
<feature type="compositionally biased region" description="Basic and acidic residues" evidence="1">
    <location>
        <begin position="160"/>
        <end position="175"/>
    </location>
</feature>
<gene>
    <name evidence="2" type="ORF">PDE_05153</name>
</gene>
<dbReference type="HOGENOM" id="CLU_1448185_0_0_1"/>
<dbReference type="Proteomes" id="UP000019376">
    <property type="component" value="Unassembled WGS sequence"/>
</dbReference>
<dbReference type="AlphaFoldDB" id="S8AVD0"/>
<organism evidence="2 3">
    <name type="scientific">Penicillium oxalicum (strain 114-2 / CGMCC 5302)</name>
    <name type="common">Penicillium decumbens</name>
    <dbReference type="NCBI Taxonomy" id="933388"/>
    <lineage>
        <taxon>Eukaryota</taxon>
        <taxon>Fungi</taxon>
        <taxon>Dikarya</taxon>
        <taxon>Ascomycota</taxon>
        <taxon>Pezizomycotina</taxon>
        <taxon>Eurotiomycetes</taxon>
        <taxon>Eurotiomycetidae</taxon>
        <taxon>Eurotiales</taxon>
        <taxon>Aspergillaceae</taxon>
        <taxon>Penicillium</taxon>
    </lineage>
</organism>
<keyword evidence="3" id="KW-1185">Reference proteome</keyword>
<feature type="compositionally biased region" description="Basic and acidic residues" evidence="1">
    <location>
        <begin position="15"/>
        <end position="32"/>
    </location>
</feature>
<reference evidence="2 3" key="1">
    <citation type="journal article" date="2013" name="PLoS ONE">
        <title>Genomic and secretomic analyses reveal unique features of the lignocellulolytic enzyme system of Penicillium decumbens.</title>
        <authorList>
            <person name="Liu G."/>
            <person name="Zhang L."/>
            <person name="Wei X."/>
            <person name="Zou G."/>
            <person name="Qin Y."/>
            <person name="Ma L."/>
            <person name="Li J."/>
            <person name="Zheng H."/>
            <person name="Wang S."/>
            <person name="Wang C."/>
            <person name="Xun L."/>
            <person name="Zhao G.-P."/>
            <person name="Zhou Z."/>
            <person name="Qu Y."/>
        </authorList>
    </citation>
    <scope>NUCLEOTIDE SEQUENCE [LARGE SCALE GENOMIC DNA]</scope>
    <source>
        <strain evidence="3">114-2 / CGMCC 5302</strain>
    </source>
</reference>
<evidence type="ECO:0000313" key="3">
    <source>
        <dbReference type="Proteomes" id="UP000019376"/>
    </source>
</evidence>